<keyword evidence="2" id="KW-1185">Reference proteome</keyword>
<dbReference type="EMBL" id="CP019312">
    <property type="protein sequence ID" value="APX10434.1"/>
    <property type="molecule type" value="Genomic_DNA"/>
</dbReference>
<evidence type="ECO:0008006" key="3">
    <source>
        <dbReference type="Google" id="ProtNLM"/>
    </source>
</evidence>
<proteinExistence type="predicted"/>
<sequence>MENGLRWGAVLTANEPLALVETNVRWHLATGASAMFVFLDDPDDPAAEALSDITDCTVQLCDDAYWRARRPHKGRPASQMRRQTINANRAQNRCDLDWLFHIDADEFIWQDDDLAAELAAQTDPQTELNLPVLERIFPPGAQSTLFEGTYRASSDLTEDDAEAAFAPFTQFMKRGQYSHGAGKSGVQVGAGLRLGVHNATRTGSEGRQRRAAKRVSTTARLLHFDGLTPLHWLMKGLRYRQTPPDVQAAILQPHRAAQIEWLLDNATNLEQARSAHRTLFALSPERRAQLTRFGLLRDIPFDPARVLGPDCPDLHMAGFDADLMRRNPALAGVVST</sequence>
<evidence type="ECO:0000313" key="2">
    <source>
        <dbReference type="Proteomes" id="UP000186336"/>
    </source>
</evidence>
<dbReference type="Proteomes" id="UP000186336">
    <property type="component" value="Chromosome"/>
</dbReference>
<dbReference type="OrthoDB" id="7203640at2"/>
<gene>
    <name evidence="1" type="ORF">BWR18_00995</name>
</gene>
<organism evidence="1 2">
    <name type="scientific">Tateyamaria omphalii</name>
    <dbReference type="NCBI Taxonomy" id="299262"/>
    <lineage>
        <taxon>Bacteria</taxon>
        <taxon>Pseudomonadati</taxon>
        <taxon>Pseudomonadota</taxon>
        <taxon>Alphaproteobacteria</taxon>
        <taxon>Rhodobacterales</taxon>
        <taxon>Roseobacteraceae</taxon>
        <taxon>Tateyamaria</taxon>
    </lineage>
</organism>
<protein>
    <recommendedName>
        <fullName evidence="3">Glycosyl transferase family 2</fullName>
    </recommendedName>
</protein>
<reference evidence="1 2" key="1">
    <citation type="submission" date="2017-01" db="EMBL/GenBank/DDBJ databases">
        <title>Complete genome of Tateyamaria omphalii DOK1-4 isolated from seawater in Dokdo.</title>
        <authorList>
            <person name="Kim J.H."/>
            <person name="Chi W.-J."/>
        </authorList>
    </citation>
    <scope>NUCLEOTIDE SEQUENCE [LARGE SCALE GENOMIC DNA]</scope>
    <source>
        <strain evidence="1 2">DOK1-4</strain>
    </source>
</reference>
<name>A0A1P8MQX8_9RHOB</name>
<dbReference type="AlphaFoldDB" id="A0A1P8MQX8"/>
<dbReference type="STRING" id="299262.BWR18_00995"/>
<dbReference type="KEGG" id="tom:BWR18_00995"/>
<evidence type="ECO:0000313" key="1">
    <source>
        <dbReference type="EMBL" id="APX10434.1"/>
    </source>
</evidence>
<accession>A0A1P8MQX8</accession>
<dbReference type="Pfam" id="PF13704">
    <property type="entry name" value="Glyco_tranf_2_4"/>
    <property type="match status" value="1"/>
</dbReference>